<protein>
    <submittedName>
        <fullName evidence="1">Uncharacterized protein</fullName>
    </submittedName>
</protein>
<accession>A0AAV6K1K7</accession>
<dbReference type="Proteomes" id="UP000823749">
    <property type="component" value="Chromosome 6"/>
</dbReference>
<proteinExistence type="predicted"/>
<evidence type="ECO:0000313" key="1">
    <source>
        <dbReference type="EMBL" id="KAG5546242.1"/>
    </source>
</evidence>
<name>A0AAV6K1K7_9ERIC</name>
<comment type="caution">
    <text evidence="1">The sequence shown here is derived from an EMBL/GenBank/DDBJ whole genome shotgun (WGS) entry which is preliminary data.</text>
</comment>
<reference evidence="1 2" key="1">
    <citation type="submission" date="2020-08" db="EMBL/GenBank/DDBJ databases">
        <title>Plant Genome Project.</title>
        <authorList>
            <person name="Zhang R.-G."/>
        </authorList>
    </citation>
    <scope>NUCLEOTIDE SEQUENCE [LARGE SCALE GENOMIC DNA]</scope>
    <source>
        <strain evidence="1">WSP0</strain>
        <tissue evidence="1">Leaf</tissue>
    </source>
</reference>
<keyword evidence="2" id="KW-1185">Reference proteome</keyword>
<gene>
    <name evidence="1" type="ORF">RHGRI_018426</name>
</gene>
<dbReference type="EMBL" id="JACTNZ010000006">
    <property type="protein sequence ID" value="KAG5546242.1"/>
    <property type="molecule type" value="Genomic_DNA"/>
</dbReference>
<sequence length="92" mass="10673">MEPQQLTRYIPQQSKKRVFPESSSSYMDQEVVEISPPSSWSSKPRLLKQKEIIQHEVIDIDMDEDSDDIMFIDEKIGANNKRKLIFGSSSLQ</sequence>
<evidence type="ECO:0000313" key="2">
    <source>
        <dbReference type="Proteomes" id="UP000823749"/>
    </source>
</evidence>
<dbReference type="EMBL" id="JACTNZ010000006">
    <property type="protein sequence ID" value="KAG5546241.1"/>
    <property type="molecule type" value="Genomic_DNA"/>
</dbReference>
<organism evidence="1 2">
    <name type="scientific">Rhododendron griersonianum</name>
    <dbReference type="NCBI Taxonomy" id="479676"/>
    <lineage>
        <taxon>Eukaryota</taxon>
        <taxon>Viridiplantae</taxon>
        <taxon>Streptophyta</taxon>
        <taxon>Embryophyta</taxon>
        <taxon>Tracheophyta</taxon>
        <taxon>Spermatophyta</taxon>
        <taxon>Magnoliopsida</taxon>
        <taxon>eudicotyledons</taxon>
        <taxon>Gunneridae</taxon>
        <taxon>Pentapetalae</taxon>
        <taxon>asterids</taxon>
        <taxon>Ericales</taxon>
        <taxon>Ericaceae</taxon>
        <taxon>Ericoideae</taxon>
        <taxon>Rhodoreae</taxon>
        <taxon>Rhododendron</taxon>
    </lineage>
</organism>
<dbReference type="EMBL" id="JACTNZ010000006">
    <property type="protein sequence ID" value="KAG5546240.1"/>
    <property type="molecule type" value="Genomic_DNA"/>
</dbReference>
<dbReference type="AlphaFoldDB" id="A0AAV6K1K7"/>